<feature type="region of interest" description="Disordered" evidence="1">
    <location>
        <begin position="20"/>
        <end position="45"/>
    </location>
</feature>
<feature type="region of interest" description="Disordered" evidence="1">
    <location>
        <begin position="91"/>
        <end position="112"/>
    </location>
</feature>
<feature type="compositionally biased region" description="Polar residues" evidence="1">
    <location>
        <begin position="34"/>
        <end position="45"/>
    </location>
</feature>
<proteinExistence type="predicted"/>
<dbReference type="EMBL" id="AAGWQQ010000029">
    <property type="protein sequence ID" value="EBS7982864.1"/>
    <property type="molecule type" value="Genomic_DNA"/>
</dbReference>
<comment type="caution">
    <text evidence="2">The sequence shown here is derived from an EMBL/GenBank/DDBJ whole genome shotgun (WGS) entry which is preliminary data.</text>
</comment>
<protein>
    <submittedName>
        <fullName evidence="2">Uncharacterized protein</fullName>
    </submittedName>
</protein>
<sequence length="112" mass="12398">MHKLFSLPNALCEFIRALPAPDLPETPQPETWPEDNTTSTTSNGQTLADICAPSAAWLAARDAYISHVMTCPHCVTHGPITPRHCPAGAELRRQYDDAPFDDRKQNQTEITN</sequence>
<evidence type="ECO:0000256" key="1">
    <source>
        <dbReference type="SAM" id="MobiDB-lite"/>
    </source>
</evidence>
<reference evidence="2" key="1">
    <citation type="submission" date="2018-07" db="EMBL/GenBank/DDBJ databases">
        <authorList>
            <consortium name="PulseNet: The National Subtyping Network for Foodborne Disease Surveillance"/>
            <person name="Tarr C.L."/>
            <person name="Trees E."/>
            <person name="Katz L.S."/>
            <person name="Carleton-Romer H.A."/>
            <person name="Stroika S."/>
            <person name="Kucerova Z."/>
            <person name="Roache K.F."/>
            <person name="Sabol A.L."/>
            <person name="Besser J."/>
            <person name="Gerner-Smidt P."/>
        </authorList>
    </citation>
    <scope>NUCLEOTIDE SEQUENCE</scope>
    <source>
        <strain evidence="2">PNUSAS015592</strain>
    </source>
</reference>
<gene>
    <name evidence="2" type="ORF">CEJ09_13585</name>
</gene>
<name>A0A5V0QAB3_SALER</name>
<accession>A0A5V0QAB3</accession>
<evidence type="ECO:0000313" key="2">
    <source>
        <dbReference type="EMBL" id="EBS7982864.1"/>
    </source>
</evidence>
<dbReference type="AlphaFoldDB" id="A0A5V0QAB3"/>
<organism evidence="2">
    <name type="scientific">Salmonella enterica</name>
    <name type="common">Salmonella choleraesuis</name>
    <dbReference type="NCBI Taxonomy" id="28901"/>
    <lineage>
        <taxon>Bacteria</taxon>
        <taxon>Pseudomonadati</taxon>
        <taxon>Pseudomonadota</taxon>
        <taxon>Gammaproteobacteria</taxon>
        <taxon>Enterobacterales</taxon>
        <taxon>Enterobacteriaceae</taxon>
        <taxon>Salmonella</taxon>
    </lineage>
</organism>
<feature type="compositionally biased region" description="Basic and acidic residues" evidence="1">
    <location>
        <begin position="91"/>
        <end position="106"/>
    </location>
</feature>